<evidence type="ECO:0000256" key="7">
    <source>
        <dbReference type="ARBA" id="ARBA00034125"/>
    </source>
</evidence>
<dbReference type="Proteomes" id="UP001597493">
    <property type="component" value="Unassembled WGS sequence"/>
</dbReference>
<feature type="transmembrane region" description="Helical" evidence="8">
    <location>
        <begin position="78"/>
        <end position="96"/>
    </location>
</feature>
<keyword evidence="2" id="KW-1003">Cell membrane</keyword>
<keyword evidence="11" id="KW-1185">Reference proteome</keyword>
<evidence type="ECO:0000256" key="8">
    <source>
        <dbReference type="SAM" id="Phobius"/>
    </source>
</evidence>
<comment type="caution">
    <text evidence="10">The sequence shown here is derived from an EMBL/GenBank/DDBJ whole genome shotgun (WGS) entry which is preliminary data.</text>
</comment>
<evidence type="ECO:0000313" key="11">
    <source>
        <dbReference type="Proteomes" id="UP001597493"/>
    </source>
</evidence>
<dbReference type="EMBL" id="JBHUMY010000043">
    <property type="protein sequence ID" value="MFD2663528.1"/>
    <property type="molecule type" value="Genomic_DNA"/>
</dbReference>
<evidence type="ECO:0000256" key="1">
    <source>
        <dbReference type="ARBA" id="ARBA00004651"/>
    </source>
</evidence>
<evidence type="ECO:0000259" key="9">
    <source>
        <dbReference type="Pfam" id="PF12821"/>
    </source>
</evidence>
<evidence type="ECO:0000256" key="2">
    <source>
        <dbReference type="ARBA" id="ARBA00022475"/>
    </source>
</evidence>
<comment type="similarity">
    <text evidence="7">Belongs to the ThrE exporter (TC 2.A.79) family.</text>
</comment>
<keyword evidence="5 8" id="KW-1133">Transmembrane helix</keyword>
<dbReference type="PANTHER" id="PTHR34390">
    <property type="entry name" value="UPF0442 PROTEIN YJJB-RELATED"/>
    <property type="match status" value="1"/>
</dbReference>
<feature type="transmembrane region" description="Helical" evidence="8">
    <location>
        <begin position="52"/>
        <end position="71"/>
    </location>
</feature>
<dbReference type="PANTHER" id="PTHR34390:SF1">
    <property type="entry name" value="SUCCINATE TRANSPORTER SUBUNIT YJJB-RELATED"/>
    <property type="match status" value="1"/>
</dbReference>
<keyword evidence="3" id="KW-0997">Cell inner membrane</keyword>
<name>A0ABW5R466_9BACL</name>
<evidence type="ECO:0000256" key="3">
    <source>
        <dbReference type="ARBA" id="ARBA00022519"/>
    </source>
</evidence>
<dbReference type="InterPro" id="IPR050539">
    <property type="entry name" value="ThrE_Dicarb/AminoAcid_Exp"/>
</dbReference>
<dbReference type="InterPro" id="IPR024528">
    <property type="entry name" value="ThrE_2"/>
</dbReference>
<evidence type="ECO:0000256" key="4">
    <source>
        <dbReference type="ARBA" id="ARBA00022692"/>
    </source>
</evidence>
<keyword evidence="6 8" id="KW-0472">Membrane</keyword>
<dbReference type="Pfam" id="PF12821">
    <property type="entry name" value="ThrE_2"/>
    <property type="match status" value="1"/>
</dbReference>
<evidence type="ECO:0000256" key="6">
    <source>
        <dbReference type="ARBA" id="ARBA00023136"/>
    </source>
</evidence>
<feature type="transmembrane region" description="Helical" evidence="8">
    <location>
        <begin position="6"/>
        <end position="23"/>
    </location>
</feature>
<accession>A0ABW5R466</accession>
<feature type="transmembrane region" description="Helical" evidence="8">
    <location>
        <begin position="116"/>
        <end position="134"/>
    </location>
</feature>
<proteinExistence type="inferred from homology"/>
<feature type="domain" description="Threonine/Serine exporter ThrE" evidence="9">
    <location>
        <begin position="6"/>
        <end position="134"/>
    </location>
</feature>
<protein>
    <submittedName>
        <fullName evidence="10">Threonine/serine exporter family protein</fullName>
    </submittedName>
</protein>
<organism evidence="10 11">
    <name type="scientific">Paenibacillus thailandensis</name>
    <dbReference type="NCBI Taxonomy" id="393250"/>
    <lineage>
        <taxon>Bacteria</taxon>
        <taxon>Bacillati</taxon>
        <taxon>Bacillota</taxon>
        <taxon>Bacilli</taxon>
        <taxon>Bacillales</taxon>
        <taxon>Paenibacillaceae</taxon>
        <taxon>Paenibacillus</taxon>
    </lineage>
</organism>
<dbReference type="RefSeq" id="WP_379279706.1">
    <property type="nucleotide sequence ID" value="NZ_JBHUGT010000011.1"/>
</dbReference>
<gene>
    <name evidence="10" type="ORF">ACFSW5_25135</name>
</gene>
<sequence length="143" mass="15408">MNMAEQLITSFIGTAGFSVLFNVPRRTVIQCGFVGMLGWFLYTSCLRIPVDPIIAALVASCVVAVVSQIFAKVYKTPIIVFSVAGIIPLVPGGTAYDAMRSFVGYDYDTALQLASKAFMISGAIAMGLVFSEVINQAIRRSRI</sequence>
<evidence type="ECO:0000313" key="10">
    <source>
        <dbReference type="EMBL" id="MFD2663528.1"/>
    </source>
</evidence>
<evidence type="ECO:0000256" key="5">
    <source>
        <dbReference type="ARBA" id="ARBA00022989"/>
    </source>
</evidence>
<keyword evidence="4 8" id="KW-0812">Transmembrane</keyword>
<comment type="subcellular location">
    <subcellularLocation>
        <location evidence="1">Cell membrane</location>
        <topology evidence="1">Multi-pass membrane protein</topology>
    </subcellularLocation>
</comment>
<reference evidence="11" key="1">
    <citation type="journal article" date="2019" name="Int. J. Syst. Evol. Microbiol.">
        <title>The Global Catalogue of Microorganisms (GCM) 10K type strain sequencing project: providing services to taxonomists for standard genome sequencing and annotation.</title>
        <authorList>
            <consortium name="The Broad Institute Genomics Platform"/>
            <consortium name="The Broad Institute Genome Sequencing Center for Infectious Disease"/>
            <person name="Wu L."/>
            <person name="Ma J."/>
        </authorList>
    </citation>
    <scope>NUCLEOTIDE SEQUENCE [LARGE SCALE GENOMIC DNA]</scope>
    <source>
        <strain evidence="11">TISTR 1827</strain>
    </source>
</reference>